<accession>A0A6A4RV55</accession>
<name>A0A6A4RV55_SCOMX</name>
<reference evidence="1 2" key="1">
    <citation type="submission" date="2019-06" db="EMBL/GenBank/DDBJ databases">
        <title>Draft genomes of female and male turbot (Scophthalmus maximus).</title>
        <authorList>
            <person name="Xu H."/>
            <person name="Xu X.-W."/>
            <person name="Shao C."/>
            <person name="Chen S."/>
        </authorList>
    </citation>
    <scope>NUCLEOTIDE SEQUENCE [LARGE SCALE GENOMIC DNA]</scope>
    <source>
        <strain evidence="1">Ysfricsl-2016a</strain>
        <tissue evidence="1">Blood</tissue>
    </source>
</reference>
<comment type="caution">
    <text evidence="1">The sequence shown here is derived from an EMBL/GenBank/DDBJ whole genome shotgun (WGS) entry which is preliminary data.</text>
</comment>
<evidence type="ECO:0000313" key="1">
    <source>
        <dbReference type="EMBL" id="KAF0023908.1"/>
    </source>
</evidence>
<dbReference type="EMBL" id="VEVO01000022">
    <property type="protein sequence ID" value="KAF0023908.1"/>
    <property type="molecule type" value="Genomic_DNA"/>
</dbReference>
<gene>
    <name evidence="1" type="ORF">F2P81_024538</name>
</gene>
<evidence type="ECO:0000313" key="2">
    <source>
        <dbReference type="Proteomes" id="UP000438429"/>
    </source>
</evidence>
<proteinExistence type="predicted"/>
<organism evidence="1 2">
    <name type="scientific">Scophthalmus maximus</name>
    <name type="common">Turbot</name>
    <name type="synonym">Psetta maxima</name>
    <dbReference type="NCBI Taxonomy" id="52904"/>
    <lineage>
        <taxon>Eukaryota</taxon>
        <taxon>Metazoa</taxon>
        <taxon>Chordata</taxon>
        <taxon>Craniata</taxon>
        <taxon>Vertebrata</taxon>
        <taxon>Euteleostomi</taxon>
        <taxon>Actinopterygii</taxon>
        <taxon>Neopterygii</taxon>
        <taxon>Teleostei</taxon>
        <taxon>Neoteleostei</taxon>
        <taxon>Acanthomorphata</taxon>
        <taxon>Carangaria</taxon>
        <taxon>Pleuronectiformes</taxon>
        <taxon>Pleuronectoidei</taxon>
        <taxon>Scophthalmidae</taxon>
        <taxon>Scophthalmus</taxon>
    </lineage>
</organism>
<protein>
    <submittedName>
        <fullName evidence="1">Uncharacterized protein</fullName>
    </submittedName>
</protein>
<dbReference type="AlphaFoldDB" id="A0A6A4RV55"/>
<dbReference type="Proteomes" id="UP000438429">
    <property type="component" value="Unassembled WGS sequence"/>
</dbReference>
<sequence length="144" mass="16714">MDVQLHAAQSSIEKLQKSSIDVDEHLETNRQWRRVTIHLHVRSQDSSPLNTLDVNKSRYDSFFHIQRLLPPEPLRVVQCRRDKKAFGSVPMSFFSPNSLTSLLYSRVNLGRQTLSSSECYKRYLGLHIICLSCDNNISWNVLVR</sequence>